<dbReference type="EMBL" id="CM046388">
    <property type="protein sequence ID" value="KAI8571163.1"/>
    <property type="molecule type" value="Genomic_DNA"/>
</dbReference>
<organism evidence="1 2">
    <name type="scientific">Rhododendron molle</name>
    <name type="common">Chinese azalea</name>
    <name type="synonym">Azalea mollis</name>
    <dbReference type="NCBI Taxonomy" id="49168"/>
    <lineage>
        <taxon>Eukaryota</taxon>
        <taxon>Viridiplantae</taxon>
        <taxon>Streptophyta</taxon>
        <taxon>Embryophyta</taxon>
        <taxon>Tracheophyta</taxon>
        <taxon>Spermatophyta</taxon>
        <taxon>Magnoliopsida</taxon>
        <taxon>eudicotyledons</taxon>
        <taxon>Gunneridae</taxon>
        <taxon>Pentapetalae</taxon>
        <taxon>asterids</taxon>
        <taxon>Ericales</taxon>
        <taxon>Ericaceae</taxon>
        <taxon>Ericoideae</taxon>
        <taxon>Rhodoreae</taxon>
        <taxon>Rhododendron</taxon>
    </lineage>
</organism>
<evidence type="ECO:0000313" key="1">
    <source>
        <dbReference type="EMBL" id="KAI8571163.1"/>
    </source>
</evidence>
<gene>
    <name evidence="1" type="ORF">RHMOL_Rhmol01G0097300</name>
</gene>
<sequence>MHKSSAPTAAHLNRTTRDESPTNDKYDGGGPAVEKPRRPRHWVVRGKDEVRE</sequence>
<reference evidence="1" key="1">
    <citation type="submission" date="2022-02" db="EMBL/GenBank/DDBJ databases">
        <title>Plant Genome Project.</title>
        <authorList>
            <person name="Zhang R.-G."/>
        </authorList>
    </citation>
    <scope>NUCLEOTIDE SEQUENCE</scope>
    <source>
        <strain evidence="1">AT1</strain>
    </source>
</reference>
<dbReference type="Proteomes" id="UP001062846">
    <property type="component" value="Chromosome 1"/>
</dbReference>
<evidence type="ECO:0000313" key="2">
    <source>
        <dbReference type="Proteomes" id="UP001062846"/>
    </source>
</evidence>
<protein>
    <submittedName>
        <fullName evidence="1">Uncharacterized protein</fullName>
    </submittedName>
</protein>
<proteinExistence type="predicted"/>
<name>A0ACC0Q333_RHOML</name>
<comment type="caution">
    <text evidence="1">The sequence shown here is derived from an EMBL/GenBank/DDBJ whole genome shotgun (WGS) entry which is preliminary data.</text>
</comment>
<accession>A0ACC0Q333</accession>
<keyword evidence="2" id="KW-1185">Reference proteome</keyword>